<sequence length="252" mass="27793">MTPLDGLSFQLYSARMLEPLETQFELLAGLGYRKVEPFGGLLNEPDRLKGLLEHHGIAAPTSHVGLDRLRADPVATVKLCRDLGVGTIYAPAPPLGEREGGEAEWKAIGQELNRIGRVVTGEGLTFGWHNHHWEYGRAADGRRFLDIMLQEAPDILWEADLAWIVRGGADPAAEVRRYAGRVKAVHVKDIAPVGECLDEDGWADPGHGVLDWGKLLPVLQEIGVTLFVAEHDKPNDVARFARRAFATVSSWR</sequence>
<dbReference type="RefSeq" id="WP_069691819.1">
    <property type="nucleotide sequence ID" value="NZ_CP017147.1"/>
</dbReference>
<name>A0A1D7U5G8_9HYPH</name>
<dbReference type="PANTHER" id="PTHR12110">
    <property type="entry name" value="HYDROXYPYRUVATE ISOMERASE"/>
    <property type="match status" value="1"/>
</dbReference>
<dbReference type="InterPro" id="IPR036237">
    <property type="entry name" value="Xyl_isomerase-like_sf"/>
</dbReference>
<dbReference type="PANTHER" id="PTHR12110:SF41">
    <property type="entry name" value="INOSOSE DEHYDRATASE"/>
    <property type="match status" value="1"/>
</dbReference>
<dbReference type="InterPro" id="IPR013022">
    <property type="entry name" value="Xyl_isomerase-like_TIM-brl"/>
</dbReference>
<reference evidence="2 3" key="1">
    <citation type="journal article" date="2015" name="Antonie Van Leeuwenhoek">
        <title>Bosea vaviloviae sp. nov., a new species of slow-growing rhizobia isolated from nodules of the relict species Vavilovia formosa (Stev.) Fed.</title>
        <authorList>
            <person name="Safronova V.I."/>
            <person name="Kuznetsova I.G."/>
            <person name="Sazanova A.L."/>
            <person name="Kimeklis A.K."/>
            <person name="Belimov A.A."/>
            <person name="Andronov E.E."/>
            <person name="Pinaev A.G."/>
            <person name="Chizhevskaya E.P."/>
            <person name="Pukhaev A.R."/>
            <person name="Popov K.P."/>
            <person name="Willems A."/>
            <person name="Tikhonovich I.A."/>
        </authorList>
    </citation>
    <scope>NUCLEOTIDE SEQUENCE [LARGE SCALE GENOMIC DNA]</scope>
    <source>
        <strain evidence="2 3">Vaf18</strain>
    </source>
</reference>
<dbReference type="STRING" id="1526658.BHK69_21125"/>
<dbReference type="KEGG" id="bvv:BHK69_21125"/>
<evidence type="ECO:0000313" key="2">
    <source>
        <dbReference type="EMBL" id="AOO82613.1"/>
    </source>
</evidence>
<gene>
    <name evidence="2" type="ORF">BHK69_21125</name>
</gene>
<dbReference type="EMBL" id="CP017147">
    <property type="protein sequence ID" value="AOO82613.1"/>
    <property type="molecule type" value="Genomic_DNA"/>
</dbReference>
<dbReference type="AlphaFoldDB" id="A0A1D7U5G8"/>
<evidence type="ECO:0000259" key="1">
    <source>
        <dbReference type="Pfam" id="PF01261"/>
    </source>
</evidence>
<protein>
    <recommendedName>
        <fullName evidence="1">Xylose isomerase-like TIM barrel domain-containing protein</fullName>
    </recommendedName>
</protein>
<feature type="domain" description="Xylose isomerase-like TIM barrel" evidence="1">
    <location>
        <begin position="24"/>
        <end position="239"/>
    </location>
</feature>
<dbReference type="Proteomes" id="UP000094969">
    <property type="component" value="Chromosome"/>
</dbReference>
<dbReference type="SUPFAM" id="SSF51658">
    <property type="entry name" value="Xylose isomerase-like"/>
    <property type="match status" value="1"/>
</dbReference>
<dbReference type="OrthoDB" id="9798407at2"/>
<dbReference type="Pfam" id="PF01261">
    <property type="entry name" value="AP_endonuc_2"/>
    <property type="match status" value="1"/>
</dbReference>
<evidence type="ECO:0000313" key="3">
    <source>
        <dbReference type="Proteomes" id="UP000094969"/>
    </source>
</evidence>
<proteinExistence type="predicted"/>
<accession>A0A1D7U5G8</accession>
<dbReference type="Gene3D" id="3.20.20.150">
    <property type="entry name" value="Divalent-metal-dependent TIM barrel enzymes"/>
    <property type="match status" value="1"/>
</dbReference>
<keyword evidence="3" id="KW-1185">Reference proteome</keyword>
<organism evidence="2 3">
    <name type="scientific">Bosea vaviloviae</name>
    <dbReference type="NCBI Taxonomy" id="1526658"/>
    <lineage>
        <taxon>Bacteria</taxon>
        <taxon>Pseudomonadati</taxon>
        <taxon>Pseudomonadota</taxon>
        <taxon>Alphaproteobacteria</taxon>
        <taxon>Hyphomicrobiales</taxon>
        <taxon>Boseaceae</taxon>
        <taxon>Bosea</taxon>
    </lineage>
</organism>
<dbReference type="InterPro" id="IPR050312">
    <property type="entry name" value="IolE/XylAMocC-like"/>
</dbReference>